<sequence>MLMTVNCMSRVENNQNIMCTPETPKEGRRDGGHLELPRTETKMQTPSRWARREEMWRDSPTNETHRGS</sequence>
<organism evidence="2 3">
    <name type="scientific">Dreissena polymorpha</name>
    <name type="common">Zebra mussel</name>
    <name type="synonym">Mytilus polymorpha</name>
    <dbReference type="NCBI Taxonomy" id="45954"/>
    <lineage>
        <taxon>Eukaryota</taxon>
        <taxon>Metazoa</taxon>
        <taxon>Spiralia</taxon>
        <taxon>Lophotrochozoa</taxon>
        <taxon>Mollusca</taxon>
        <taxon>Bivalvia</taxon>
        <taxon>Autobranchia</taxon>
        <taxon>Heteroconchia</taxon>
        <taxon>Euheterodonta</taxon>
        <taxon>Imparidentia</taxon>
        <taxon>Neoheterodontei</taxon>
        <taxon>Myida</taxon>
        <taxon>Dreissenoidea</taxon>
        <taxon>Dreissenidae</taxon>
        <taxon>Dreissena</taxon>
    </lineage>
</organism>
<name>A0A9D4DCH0_DREPO</name>
<evidence type="ECO:0000313" key="3">
    <source>
        <dbReference type="Proteomes" id="UP000828390"/>
    </source>
</evidence>
<reference evidence="2" key="2">
    <citation type="submission" date="2020-11" db="EMBL/GenBank/DDBJ databases">
        <authorList>
            <person name="McCartney M.A."/>
            <person name="Auch B."/>
            <person name="Kono T."/>
            <person name="Mallez S."/>
            <person name="Becker A."/>
            <person name="Gohl D.M."/>
            <person name="Silverstein K.A.T."/>
            <person name="Koren S."/>
            <person name="Bechman K.B."/>
            <person name="Herman A."/>
            <person name="Abrahante J.E."/>
            <person name="Garbe J."/>
        </authorList>
    </citation>
    <scope>NUCLEOTIDE SEQUENCE</scope>
    <source>
        <strain evidence="2">Duluth1</strain>
        <tissue evidence="2">Whole animal</tissue>
    </source>
</reference>
<comment type="caution">
    <text evidence="2">The sequence shown here is derived from an EMBL/GenBank/DDBJ whole genome shotgun (WGS) entry which is preliminary data.</text>
</comment>
<dbReference type="EMBL" id="JAIWYP010000011">
    <property type="protein sequence ID" value="KAH3741273.1"/>
    <property type="molecule type" value="Genomic_DNA"/>
</dbReference>
<feature type="region of interest" description="Disordered" evidence="1">
    <location>
        <begin position="18"/>
        <end position="68"/>
    </location>
</feature>
<reference evidence="2" key="1">
    <citation type="journal article" date="2019" name="bioRxiv">
        <title>The Genome of the Zebra Mussel, Dreissena polymorpha: A Resource for Invasive Species Research.</title>
        <authorList>
            <person name="McCartney M.A."/>
            <person name="Auch B."/>
            <person name="Kono T."/>
            <person name="Mallez S."/>
            <person name="Zhang Y."/>
            <person name="Obille A."/>
            <person name="Becker A."/>
            <person name="Abrahante J.E."/>
            <person name="Garbe J."/>
            <person name="Badalamenti J.P."/>
            <person name="Herman A."/>
            <person name="Mangelson H."/>
            <person name="Liachko I."/>
            <person name="Sullivan S."/>
            <person name="Sone E.D."/>
            <person name="Koren S."/>
            <person name="Silverstein K.A.T."/>
            <person name="Beckman K.B."/>
            <person name="Gohl D.M."/>
        </authorList>
    </citation>
    <scope>NUCLEOTIDE SEQUENCE</scope>
    <source>
        <strain evidence="2">Duluth1</strain>
        <tissue evidence="2">Whole animal</tissue>
    </source>
</reference>
<gene>
    <name evidence="2" type="ORF">DPMN_047995</name>
</gene>
<evidence type="ECO:0000313" key="2">
    <source>
        <dbReference type="EMBL" id="KAH3741273.1"/>
    </source>
</evidence>
<dbReference type="Proteomes" id="UP000828390">
    <property type="component" value="Unassembled WGS sequence"/>
</dbReference>
<protein>
    <submittedName>
        <fullName evidence="2">Uncharacterized protein</fullName>
    </submittedName>
</protein>
<proteinExistence type="predicted"/>
<feature type="compositionally biased region" description="Basic and acidic residues" evidence="1">
    <location>
        <begin position="23"/>
        <end position="41"/>
    </location>
</feature>
<accession>A0A9D4DCH0</accession>
<evidence type="ECO:0000256" key="1">
    <source>
        <dbReference type="SAM" id="MobiDB-lite"/>
    </source>
</evidence>
<keyword evidence="3" id="KW-1185">Reference proteome</keyword>
<dbReference type="AlphaFoldDB" id="A0A9D4DCH0"/>